<reference evidence="3 4" key="1">
    <citation type="submission" date="2021-04" db="EMBL/GenBank/DDBJ databases">
        <authorList>
            <person name="Ivanova A."/>
        </authorList>
    </citation>
    <scope>NUCLEOTIDE SEQUENCE [LARGE SCALE GENOMIC DNA]</scope>
    <source>
        <strain evidence="3 4">G18</strain>
    </source>
</reference>
<dbReference type="Proteomes" id="UP000676565">
    <property type="component" value="Unassembled WGS sequence"/>
</dbReference>
<evidence type="ECO:0008006" key="5">
    <source>
        <dbReference type="Google" id="ProtNLM"/>
    </source>
</evidence>
<keyword evidence="4" id="KW-1185">Reference proteome</keyword>
<dbReference type="RefSeq" id="WP_210662446.1">
    <property type="nucleotide sequence ID" value="NZ_JAGKQQ010000002.1"/>
</dbReference>
<evidence type="ECO:0000256" key="1">
    <source>
        <dbReference type="SAM" id="MobiDB-lite"/>
    </source>
</evidence>
<keyword evidence="2" id="KW-0812">Transmembrane</keyword>
<protein>
    <recommendedName>
        <fullName evidence="5">C2H2-type domain-containing protein</fullName>
    </recommendedName>
</protein>
<proteinExistence type="predicted"/>
<evidence type="ECO:0000313" key="4">
    <source>
        <dbReference type="Proteomes" id="UP000676565"/>
    </source>
</evidence>
<comment type="caution">
    <text evidence="3">The sequence shown here is derived from an EMBL/GenBank/DDBJ whole genome shotgun (WGS) entry which is preliminary data.</text>
</comment>
<organism evidence="3 4">
    <name type="scientific">Gemmata palustris</name>
    <dbReference type="NCBI Taxonomy" id="2822762"/>
    <lineage>
        <taxon>Bacteria</taxon>
        <taxon>Pseudomonadati</taxon>
        <taxon>Planctomycetota</taxon>
        <taxon>Planctomycetia</taxon>
        <taxon>Gemmatales</taxon>
        <taxon>Gemmataceae</taxon>
        <taxon>Gemmata</taxon>
    </lineage>
</organism>
<sequence length="150" mass="16669">MAQVRCPYCHEYIDRAEFPAHEAAHRKARPDGQQTDYATLPDEDQEQGDLAGVPQVYVHRKCGVATGMPEEIIRSYLKNPYMYMADATFCCGCRKHVPFRDCEWTETGEDLQSYTDKLRAAKPEMKPKGCLGAIAFIGAGLSGVIAAAFC</sequence>
<evidence type="ECO:0000256" key="2">
    <source>
        <dbReference type="SAM" id="Phobius"/>
    </source>
</evidence>
<feature type="transmembrane region" description="Helical" evidence="2">
    <location>
        <begin position="129"/>
        <end position="149"/>
    </location>
</feature>
<accession>A0ABS5C346</accession>
<feature type="region of interest" description="Disordered" evidence="1">
    <location>
        <begin position="23"/>
        <end position="47"/>
    </location>
</feature>
<gene>
    <name evidence="3" type="ORF">J8F10_34710</name>
</gene>
<name>A0ABS5C346_9BACT</name>
<keyword evidence="2" id="KW-0472">Membrane</keyword>
<keyword evidence="2" id="KW-1133">Transmembrane helix</keyword>
<evidence type="ECO:0000313" key="3">
    <source>
        <dbReference type="EMBL" id="MBP3960407.1"/>
    </source>
</evidence>
<dbReference type="EMBL" id="JAGKQQ010000002">
    <property type="protein sequence ID" value="MBP3960407.1"/>
    <property type="molecule type" value="Genomic_DNA"/>
</dbReference>